<feature type="signal peptide" evidence="1">
    <location>
        <begin position="1"/>
        <end position="21"/>
    </location>
</feature>
<sequence length="237" mass="27306">MNKKPLLLLVITFLLPIIASAQENQFSGWAAYFYSQKVSPKWGVAFDGQLRTANHYDYVNTVLLRPSVNYFFSKNTSAALGYAYVASYGRAGGEKTFRPENRTWEQFIVSHPISKNIGLAHRFRLEQIYKGNSSAVSNDHYFSQRLRYFARSVIPFKAEENFVKGAFVALQNEVFVNVQNKNKTNTHFFDQNWAYVALGYRISKGIDAEFGYLNQYLKQAETHTVNHILQAAFYTRF</sequence>
<keyword evidence="1" id="KW-0732">Signal</keyword>
<reference evidence="2" key="1">
    <citation type="submission" date="2020-12" db="EMBL/GenBank/DDBJ databases">
        <title>Bacterial novel species Mucilaginibacter sp. SD-g isolated from soil.</title>
        <authorList>
            <person name="Jung H.-Y."/>
        </authorList>
    </citation>
    <scope>NUCLEOTIDE SEQUENCE</scope>
    <source>
        <strain evidence="2">SD-g</strain>
    </source>
</reference>
<evidence type="ECO:0000313" key="2">
    <source>
        <dbReference type="EMBL" id="MBK0380512.1"/>
    </source>
</evidence>
<evidence type="ECO:0000256" key="1">
    <source>
        <dbReference type="SAM" id="SignalP"/>
    </source>
</evidence>
<comment type="caution">
    <text evidence="2">The sequence shown here is derived from an EMBL/GenBank/DDBJ whole genome shotgun (WGS) entry which is preliminary data.</text>
</comment>
<dbReference type="Pfam" id="PF10677">
    <property type="entry name" value="DUF2490"/>
    <property type="match status" value="1"/>
</dbReference>
<keyword evidence="3" id="KW-1185">Reference proteome</keyword>
<protein>
    <submittedName>
        <fullName evidence="2">DUF2490 domain-containing protein</fullName>
    </submittedName>
</protein>
<dbReference type="AlphaFoldDB" id="A0A934UP16"/>
<name>A0A934UP16_9SPHI</name>
<accession>A0A934UP16</accession>
<proteinExistence type="predicted"/>
<dbReference type="EMBL" id="JAEHFW010000003">
    <property type="protein sequence ID" value="MBK0380512.1"/>
    <property type="molecule type" value="Genomic_DNA"/>
</dbReference>
<gene>
    <name evidence="2" type="ORF">I5M19_14400</name>
</gene>
<dbReference type="Proteomes" id="UP000613193">
    <property type="component" value="Unassembled WGS sequence"/>
</dbReference>
<dbReference type="RefSeq" id="WP_200067061.1">
    <property type="nucleotide sequence ID" value="NZ_JAEHFW010000003.1"/>
</dbReference>
<feature type="chain" id="PRO_5037657692" evidence="1">
    <location>
        <begin position="22"/>
        <end position="237"/>
    </location>
</feature>
<dbReference type="InterPro" id="IPR019619">
    <property type="entry name" value="DUF2490"/>
</dbReference>
<organism evidence="2 3">
    <name type="scientific">Mucilaginibacter segetis</name>
    <dbReference type="NCBI Taxonomy" id="2793071"/>
    <lineage>
        <taxon>Bacteria</taxon>
        <taxon>Pseudomonadati</taxon>
        <taxon>Bacteroidota</taxon>
        <taxon>Sphingobacteriia</taxon>
        <taxon>Sphingobacteriales</taxon>
        <taxon>Sphingobacteriaceae</taxon>
        <taxon>Mucilaginibacter</taxon>
    </lineage>
</organism>
<evidence type="ECO:0000313" key="3">
    <source>
        <dbReference type="Proteomes" id="UP000613193"/>
    </source>
</evidence>